<feature type="transmembrane region" description="Helical" evidence="1">
    <location>
        <begin position="47"/>
        <end position="68"/>
    </location>
</feature>
<dbReference type="Proteomes" id="UP000479190">
    <property type="component" value="Unassembled WGS sequence"/>
</dbReference>
<dbReference type="AlphaFoldDB" id="A0A6H5IJJ2"/>
<keyword evidence="1" id="KW-1133">Transmembrane helix</keyword>
<gene>
    <name evidence="2" type="ORF">TBRA_LOCUS6869</name>
</gene>
<evidence type="ECO:0000313" key="2">
    <source>
        <dbReference type="EMBL" id="CAB0034971.1"/>
    </source>
</evidence>
<organism evidence="2 3">
    <name type="scientific">Trichogramma brassicae</name>
    <dbReference type="NCBI Taxonomy" id="86971"/>
    <lineage>
        <taxon>Eukaryota</taxon>
        <taxon>Metazoa</taxon>
        <taxon>Ecdysozoa</taxon>
        <taxon>Arthropoda</taxon>
        <taxon>Hexapoda</taxon>
        <taxon>Insecta</taxon>
        <taxon>Pterygota</taxon>
        <taxon>Neoptera</taxon>
        <taxon>Endopterygota</taxon>
        <taxon>Hymenoptera</taxon>
        <taxon>Apocrita</taxon>
        <taxon>Proctotrupomorpha</taxon>
        <taxon>Chalcidoidea</taxon>
        <taxon>Trichogrammatidae</taxon>
        <taxon>Trichogramma</taxon>
    </lineage>
</organism>
<keyword evidence="1" id="KW-0812">Transmembrane</keyword>
<name>A0A6H5IJJ2_9HYME</name>
<accession>A0A6H5IJJ2</accession>
<proteinExistence type="predicted"/>
<evidence type="ECO:0000313" key="3">
    <source>
        <dbReference type="Proteomes" id="UP000479190"/>
    </source>
</evidence>
<evidence type="ECO:0000256" key="1">
    <source>
        <dbReference type="SAM" id="Phobius"/>
    </source>
</evidence>
<keyword evidence="3" id="KW-1185">Reference proteome</keyword>
<sequence length="257" mass="28183">MCHVVYTVNRLLAPKCTASSCPSPFMQSACHKHVGTYTLVKANGGIYVAYVVLSLLTIGLFALAAGALPEDDDSSSSWPDALETETGCNYVGDECALDTECCGAMRCDNHRCTVPWPIVKQASADNLTLFNRCSRKDGWCMRHGDCCGGLQCNVETRRCEKGKCSRNNEECKKGWQCCDRMACNAENNLCQWNDCAAEDRRCSRHRDCCHGNHCDSDSKACVSGVCHLANGQCEKNKDCCDGLNCNKESLVCEKAQL</sequence>
<dbReference type="EMBL" id="CADCXV010000764">
    <property type="protein sequence ID" value="CAB0034971.1"/>
    <property type="molecule type" value="Genomic_DNA"/>
</dbReference>
<dbReference type="OrthoDB" id="6359792at2759"/>
<protein>
    <submittedName>
        <fullName evidence="2">Uncharacterized protein</fullName>
    </submittedName>
</protein>
<reference evidence="2 3" key="1">
    <citation type="submission" date="2020-02" db="EMBL/GenBank/DDBJ databases">
        <authorList>
            <person name="Ferguson B K."/>
        </authorList>
    </citation>
    <scope>NUCLEOTIDE SEQUENCE [LARGE SCALE GENOMIC DNA]</scope>
</reference>
<keyword evidence="1" id="KW-0472">Membrane</keyword>